<protein>
    <submittedName>
        <fullName evidence="1">DcrB-related protein</fullName>
    </submittedName>
</protein>
<dbReference type="Gene3D" id="3.40.1000.10">
    <property type="entry name" value="Mog1/PsbP, alpha/beta/alpha sandwich"/>
    <property type="match status" value="1"/>
</dbReference>
<dbReference type="EMBL" id="JACGDE010000002">
    <property type="protein sequence ID" value="MBA6064255.1"/>
    <property type="molecule type" value="Genomic_DNA"/>
</dbReference>
<dbReference type="AlphaFoldDB" id="A0A7W2JSL3"/>
<evidence type="ECO:0000313" key="2">
    <source>
        <dbReference type="Proteomes" id="UP000541770"/>
    </source>
</evidence>
<dbReference type="RefSeq" id="WP_182322140.1">
    <property type="nucleotide sequence ID" value="NZ_BQIT01000006.1"/>
</dbReference>
<proteinExistence type="predicted"/>
<accession>A0A7W2JSL3</accession>
<gene>
    <name evidence="1" type="ORF">H4C75_05715</name>
</gene>
<name>A0A7W2JSL3_9PSED</name>
<dbReference type="InterPro" id="IPR014894">
    <property type="entry name" value="DcrB/EagT6"/>
</dbReference>
<sequence>MAAYLTQDLVLELGDETPEDTTMNMLTFRQRGTTLVIARSPLAAGQTLEALYLQQLAQLRERLGAIISEPQPVSAGVDRGIHGLEVSLQFKRGEVVSYQRQLAYAPSGRARFVAVSYSKETPLEAVDLAHWEAIKAGLRLN</sequence>
<reference evidence="1 2" key="1">
    <citation type="submission" date="2020-07" db="EMBL/GenBank/DDBJ databases">
        <title>Diversity of carbapenemase encoding genes among Pseudomonas putida group clinical isolates in a tertiary Brazilian hospital.</title>
        <authorList>
            <person name="Alberto-Lei F."/>
            <person name="Nodari C.S."/>
            <person name="Streling A.P."/>
            <person name="Paulino J.T."/>
            <person name="Bessa-Neto F.O."/>
            <person name="Cayo R."/>
            <person name="Gales A.C."/>
        </authorList>
    </citation>
    <scope>NUCLEOTIDE SEQUENCE [LARGE SCALE GENOMIC DNA]</scope>
    <source>
        <strain evidence="1 2">14802</strain>
    </source>
</reference>
<dbReference type="Proteomes" id="UP000541770">
    <property type="component" value="Unassembled WGS sequence"/>
</dbReference>
<evidence type="ECO:0000313" key="1">
    <source>
        <dbReference type="EMBL" id="MBA6064255.1"/>
    </source>
</evidence>
<dbReference type="Pfam" id="PF08786">
    <property type="entry name" value="DcrB"/>
    <property type="match status" value="1"/>
</dbReference>
<dbReference type="InterPro" id="IPR016123">
    <property type="entry name" value="Mog1/PsbP_a/b/a-sand"/>
</dbReference>
<comment type="caution">
    <text evidence="1">The sequence shown here is derived from an EMBL/GenBank/DDBJ whole genome shotgun (WGS) entry which is preliminary data.</text>
</comment>
<organism evidence="1 2">
    <name type="scientific">Pseudomonas mosselii</name>
    <dbReference type="NCBI Taxonomy" id="78327"/>
    <lineage>
        <taxon>Bacteria</taxon>
        <taxon>Pseudomonadati</taxon>
        <taxon>Pseudomonadota</taxon>
        <taxon>Gammaproteobacteria</taxon>
        <taxon>Pseudomonadales</taxon>
        <taxon>Pseudomonadaceae</taxon>
        <taxon>Pseudomonas</taxon>
    </lineage>
</organism>
<dbReference type="SUPFAM" id="SSF55724">
    <property type="entry name" value="Mog1p/PsbP-like"/>
    <property type="match status" value="1"/>
</dbReference>